<dbReference type="SUPFAM" id="SSF141571">
    <property type="entry name" value="Pentapeptide repeat-like"/>
    <property type="match status" value="1"/>
</dbReference>
<dbReference type="Proteomes" id="UP000603457">
    <property type="component" value="Unassembled WGS sequence"/>
</dbReference>
<organism evidence="1 2">
    <name type="scientific">Nostoc spongiaeforme FACHB-130</name>
    <dbReference type="NCBI Taxonomy" id="1357510"/>
    <lineage>
        <taxon>Bacteria</taxon>
        <taxon>Bacillati</taxon>
        <taxon>Cyanobacteriota</taxon>
        <taxon>Cyanophyceae</taxon>
        <taxon>Nostocales</taxon>
        <taxon>Nostocaceae</taxon>
        <taxon>Nostoc</taxon>
    </lineage>
</organism>
<accession>A0ABR8G2G1</accession>
<dbReference type="Pfam" id="PF11154">
    <property type="entry name" value="DUF2934"/>
    <property type="match status" value="1"/>
</dbReference>
<dbReference type="InterPro" id="IPR051082">
    <property type="entry name" value="Pentapeptide-BTB/POZ_domain"/>
</dbReference>
<name>A0ABR8G2G1_9NOSO</name>
<proteinExistence type="predicted"/>
<gene>
    <name evidence="1" type="ORF">H6G74_24420</name>
</gene>
<dbReference type="PANTHER" id="PTHR14136">
    <property type="entry name" value="BTB_POZ DOMAIN-CONTAINING PROTEIN KCTD9"/>
    <property type="match status" value="1"/>
</dbReference>
<protein>
    <submittedName>
        <fullName evidence="1">Pentapeptide repeat-containing protein</fullName>
    </submittedName>
</protein>
<dbReference type="InterPro" id="IPR021327">
    <property type="entry name" value="DUF2934"/>
</dbReference>
<dbReference type="RefSeq" id="WP_190970102.1">
    <property type="nucleotide sequence ID" value="NZ_JACJTB010000043.1"/>
</dbReference>
<comment type="caution">
    <text evidence="1">The sequence shown here is derived from an EMBL/GenBank/DDBJ whole genome shotgun (WGS) entry which is preliminary data.</text>
</comment>
<sequence>MKSKVKKNLFNEFLTWLWEPNSDRTLVKWLKVKEVRSRQIAEEENRARIKQKSEAEKEYRKNIEKEAYLLWEADGKPEGKDNYYWIKAIEKITEKNVPGIYKPYYWLEKRILEPSEAWMSKQALFSILERLGYLVILVAVIEFIGGQQVRRNNEVFTAWQTITNVDSEKQSGSGGRKEALEFLNSRPLRFPWIGWTDEDWYWDEQDKKCEQKRLFGLRWERQSLQGLSAPNAYLQGIRLCGANLVSANLVQAHLEGTDLWDVNLGGAGLKLASFEGANLTEAHLQYAFWSEANLKGANLKGANLSYPQSLTREQIKLACNWERAIYKSYYDSNKKQWVVDEVANQQYIEQLKQDKASDLQEPVDCTKWEKVVTFDN</sequence>
<reference evidence="1 2" key="1">
    <citation type="journal article" date="2020" name="ISME J.">
        <title>Comparative genomics reveals insights into cyanobacterial evolution and habitat adaptation.</title>
        <authorList>
            <person name="Chen M.Y."/>
            <person name="Teng W.K."/>
            <person name="Zhao L."/>
            <person name="Hu C.X."/>
            <person name="Zhou Y.K."/>
            <person name="Han B.P."/>
            <person name="Song L.R."/>
            <person name="Shu W.S."/>
        </authorList>
    </citation>
    <scope>NUCLEOTIDE SEQUENCE [LARGE SCALE GENOMIC DNA]</scope>
    <source>
        <strain evidence="1 2">FACHB-130</strain>
    </source>
</reference>
<dbReference type="InterPro" id="IPR001646">
    <property type="entry name" value="5peptide_repeat"/>
</dbReference>
<dbReference type="EMBL" id="JACJTB010000043">
    <property type="protein sequence ID" value="MBD2597443.1"/>
    <property type="molecule type" value="Genomic_DNA"/>
</dbReference>
<evidence type="ECO:0000313" key="1">
    <source>
        <dbReference type="EMBL" id="MBD2597443.1"/>
    </source>
</evidence>
<dbReference type="PANTHER" id="PTHR14136:SF17">
    <property type="entry name" value="BTB_POZ DOMAIN-CONTAINING PROTEIN KCTD9"/>
    <property type="match status" value="1"/>
</dbReference>
<evidence type="ECO:0000313" key="2">
    <source>
        <dbReference type="Proteomes" id="UP000603457"/>
    </source>
</evidence>
<keyword evidence="2" id="KW-1185">Reference proteome</keyword>
<dbReference type="Pfam" id="PF00805">
    <property type="entry name" value="Pentapeptide"/>
    <property type="match status" value="2"/>
</dbReference>
<dbReference type="Gene3D" id="2.160.20.80">
    <property type="entry name" value="E3 ubiquitin-protein ligase SopA"/>
    <property type="match status" value="1"/>
</dbReference>